<dbReference type="EMBL" id="SNXZ01000004">
    <property type="protein sequence ID" value="TDP96555.1"/>
    <property type="molecule type" value="Genomic_DNA"/>
</dbReference>
<reference evidence="1 2" key="1">
    <citation type="submission" date="2019-03" db="EMBL/GenBank/DDBJ databases">
        <title>Genomic Encyclopedia of Type Strains, Phase IV (KMG-IV): sequencing the most valuable type-strain genomes for metagenomic binning, comparative biology and taxonomic classification.</title>
        <authorList>
            <person name="Goeker M."/>
        </authorList>
    </citation>
    <scope>NUCLEOTIDE SEQUENCE [LARGE SCALE GENOMIC DNA]</scope>
    <source>
        <strain evidence="1 2">DSM 45361</strain>
    </source>
</reference>
<dbReference type="Proteomes" id="UP000295444">
    <property type="component" value="Unassembled WGS sequence"/>
</dbReference>
<evidence type="ECO:0000313" key="1">
    <source>
        <dbReference type="EMBL" id="TDP96555.1"/>
    </source>
</evidence>
<dbReference type="RefSeq" id="WP_208115778.1">
    <property type="nucleotide sequence ID" value="NZ_SNXZ01000004.1"/>
</dbReference>
<accession>A0A4R6SC97</accession>
<sequence>MTEHATVVVDDEGVRRHLADGTEESVGWSELAEVAIRTIPEGPWKEDVFFLLVRDGGGGCAVPAGDPAADDLMARLQSLPEFDNDRFVEAMTTLEDSIFVVWRRPGE</sequence>
<organism evidence="1 2">
    <name type="scientific">Labedaea rhizosphaerae</name>
    <dbReference type="NCBI Taxonomy" id="598644"/>
    <lineage>
        <taxon>Bacteria</taxon>
        <taxon>Bacillati</taxon>
        <taxon>Actinomycetota</taxon>
        <taxon>Actinomycetes</taxon>
        <taxon>Pseudonocardiales</taxon>
        <taxon>Pseudonocardiaceae</taxon>
        <taxon>Labedaea</taxon>
    </lineage>
</organism>
<gene>
    <name evidence="1" type="ORF">EV186_104543</name>
</gene>
<protein>
    <submittedName>
        <fullName evidence="1">Uncharacterized protein</fullName>
    </submittedName>
</protein>
<keyword evidence="2" id="KW-1185">Reference proteome</keyword>
<proteinExistence type="predicted"/>
<name>A0A4R6SC97_LABRH</name>
<dbReference type="AlphaFoldDB" id="A0A4R6SC97"/>
<comment type="caution">
    <text evidence="1">The sequence shown here is derived from an EMBL/GenBank/DDBJ whole genome shotgun (WGS) entry which is preliminary data.</text>
</comment>
<evidence type="ECO:0000313" key="2">
    <source>
        <dbReference type="Proteomes" id="UP000295444"/>
    </source>
</evidence>